<proteinExistence type="predicted"/>
<organism evidence="4 5">
    <name type="scientific">Lacicoccus qingdaonensis</name>
    <dbReference type="NCBI Taxonomy" id="576118"/>
    <lineage>
        <taxon>Bacteria</taxon>
        <taxon>Bacillati</taxon>
        <taxon>Bacillota</taxon>
        <taxon>Bacilli</taxon>
        <taxon>Bacillales</taxon>
        <taxon>Salinicoccaceae</taxon>
        <taxon>Lacicoccus</taxon>
    </lineage>
</organism>
<evidence type="ECO:0000259" key="3">
    <source>
        <dbReference type="Pfam" id="PF13649"/>
    </source>
</evidence>
<dbReference type="AlphaFoldDB" id="A0A1G9ICF0"/>
<sequence>MVSILTEDSNGKKEILGHFYNELTYDIPYNLWRDIINHFKNKDHSVLDIGCGTGTLTRQLDFKTRYGIDISETMLEIARKEDENTSYFQADMKDFSLDQKFDMIVATVDVLNYLKDEDEFIRTLKNANEHLNDDGVFIFDIHSKYKMKNDFRDMLYTDDTEHVTYIWHAVEGEAPLSVVHEMTYFVKNDDGMYHRQDELYSQRTYEHKDVIKMIEKAGLYVDTAFSDFDINHSVTTVCDRIFYIVKKAL</sequence>
<dbReference type="PANTHER" id="PTHR43861">
    <property type="entry name" value="TRANS-ACONITATE 2-METHYLTRANSFERASE-RELATED"/>
    <property type="match status" value="1"/>
</dbReference>
<protein>
    <submittedName>
        <fullName evidence="4">Methyltransferase domain-containing protein</fullName>
    </submittedName>
</protein>
<dbReference type="Gene3D" id="3.40.50.150">
    <property type="entry name" value="Vaccinia Virus protein VP39"/>
    <property type="match status" value="1"/>
</dbReference>
<dbReference type="Proteomes" id="UP000199008">
    <property type="component" value="Unassembled WGS sequence"/>
</dbReference>
<dbReference type="OrthoDB" id="9811589at2"/>
<dbReference type="SUPFAM" id="SSF53335">
    <property type="entry name" value="S-adenosyl-L-methionine-dependent methyltransferases"/>
    <property type="match status" value="1"/>
</dbReference>
<dbReference type="GO" id="GO:0008168">
    <property type="term" value="F:methyltransferase activity"/>
    <property type="evidence" value="ECO:0007669"/>
    <property type="project" value="UniProtKB-KW"/>
</dbReference>
<dbReference type="Pfam" id="PF13649">
    <property type="entry name" value="Methyltransf_25"/>
    <property type="match status" value="1"/>
</dbReference>
<evidence type="ECO:0000313" key="5">
    <source>
        <dbReference type="Proteomes" id="UP000199008"/>
    </source>
</evidence>
<dbReference type="STRING" id="576118.SAMN05216216_1324"/>
<dbReference type="Gene3D" id="2.20.25.110">
    <property type="entry name" value="S-adenosyl-L-methionine-dependent methyltransferases"/>
    <property type="match status" value="1"/>
</dbReference>
<dbReference type="InterPro" id="IPR029063">
    <property type="entry name" value="SAM-dependent_MTases_sf"/>
</dbReference>
<dbReference type="PANTHER" id="PTHR43861:SF1">
    <property type="entry name" value="TRANS-ACONITATE 2-METHYLTRANSFERASE"/>
    <property type="match status" value="1"/>
</dbReference>
<keyword evidence="5" id="KW-1185">Reference proteome</keyword>
<gene>
    <name evidence="4" type="ORF">SAMN05216216_1324</name>
</gene>
<evidence type="ECO:0000256" key="1">
    <source>
        <dbReference type="ARBA" id="ARBA00022603"/>
    </source>
</evidence>
<evidence type="ECO:0000256" key="2">
    <source>
        <dbReference type="ARBA" id="ARBA00022679"/>
    </source>
</evidence>
<keyword evidence="1 4" id="KW-0489">Methyltransferase</keyword>
<dbReference type="GO" id="GO:0032259">
    <property type="term" value="P:methylation"/>
    <property type="evidence" value="ECO:0007669"/>
    <property type="project" value="UniProtKB-KW"/>
</dbReference>
<feature type="domain" description="Methyltransferase" evidence="3">
    <location>
        <begin position="46"/>
        <end position="135"/>
    </location>
</feature>
<dbReference type="CDD" id="cd02440">
    <property type="entry name" value="AdoMet_MTases"/>
    <property type="match status" value="1"/>
</dbReference>
<dbReference type="InterPro" id="IPR041698">
    <property type="entry name" value="Methyltransf_25"/>
</dbReference>
<keyword evidence="2 4" id="KW-0808">Transferase</keyword>
<dbReference type="RefSeq" id="WP_092987873.1">
    <property type="nucleotide sequence ID" value="NZ_FNFY01000032.1"/>
</dbReference>
<name>A0A1G9ICF0_9BACL</name>
<reference evidence="5" key="1">
    <citation type="submission" date="2016-10" db="EMBL/GenBank/DDBJ databases">
        <authorList>
            <person name="Varghese N."/>
            <person name="Submissions S."/>
        </authorList>
    </citation>
    <scope>NUCLEOTIDE SEQUENCE [LARGE SCALE GENOMIC DNA]</scope>
    <source>
        <strain evidence="5">CGMCC 1.8895</strain>
    </source>
</reference>
<evidence type="ECO:0000313" key="4">
    <source>
        <dbReference type="EMBL" id="SDL22534.1"/>
    </source>
</evidence>
<accession>A0A1G9ICF0</accession>
<dbReference type="EMBL" id="FNFY01000032">
    <property type="protein sequence ID" value="SDL22534.1"/>
    <property type="molecule type" value="Genomic_DNA"/>
</dbReference>